<name>A0A132AII9_SARSC</name>
<feature type="coiled-coil region" evidence="9">
    <location>
        <begin position="457"/>
        <end position="509"/>
    </location>
</feature>
<sequence length="550" mass="62099">MDTLIPRIFKAARVSAIVKRLESVPEKSYTSNMFVDVKKLFVLFEHASGYALFRVKEFEDIGMFLPQIEKATLNSVQFKSFINLIAFLPFKSGTNAIDNINSVSEGIVHDDLRAFIAANLPQNVKISKIILGVSDAKIGAVLQETFGFNCQFTDVVPEIIRGIRFHFHELVQGLSLSSLGSAECSLGRSYSRAKVKFNVNRADNMIIQSLSLLDQLDKDINTFSMRLKEWYSYHFPELSKIVSDNYIFAKVVNLIKDRKEFFGEENSETLEELVQDSSKAQAIINAAKSSMGMDISPIDLVNIGFLTSKVISLVEYRKQLMEYLQSRMHNIAPNLSALIGEVVGARLISHAGSLINLSKYPSSTVQILGAEKALFRALKKKGKTPKYGLIYHSTFIGRAGSKNKGKISRFLANKCSIASRIDCFAEEATTVFGQKLREQVEERLKFLDSGVLPKKNMDVMNEAIEEAAIEIKKRKKKAKKERKRKIAEIEAEEIEENEIKTEIKEEQEVSLEIEKDSFRANGDDNPKQKKKKKKDKSFNLSQSFIEEQIV</sequence>
<dbReference type="FunFam" id="1.10.246.90:FF:000001">
    <property type="entry name" value="Nucleolar protein 56"/>
    <property type="match status" value="1"/>
</dbReference>
<feature type="compositionally biased region" description="Polar residues" evidence="10">
    <location>
        <begin position="538"/>
        <end position="550"/>
    </location>
</feature>
<dbReference type="PANTHER" id="PTHR10894">
    <property type="entry name" value="NUCLEOLAR PROTEIN 5 NUCLEOLAR PROTEIN NOP5 NOP58"/>
    <property type="match status" value="1"/>
</dbReference>
<dbReference type="GO" id="GO:0030515">
    <property type="term" value="F:snoRNA binding"/>
    <property type="evidence" value="ECO:0007669"/>
    <property type="project" value="InterPro"/>
</dbReference>
<dbReference type="SUPFAM" id="SSF89124">
    <property type="entry name" value="Nop domain"/>
    <property type="match status" value="1"/>
</dbReference>
<comment type="caution">
    <text evidence="12">The sequence shown here is derived from an EMBL/GenBank/DDBJ whole genome shotgun (WGS) entry which is preliminary data.</text>
</comment>
<comment type="function">
    <text evidence="7">Involved in the early to middle stages of 60S ribosomal subunit biogenesis. Required for the biogenesis of box C/D snoRNAs such U3, U8 and U14 snoRNAs. Part of the small subunit (SSU) processome, first precursor of the small eukaryotic ribosomal subunit. During the assembly of the SSU processome in the nucleolus, many ribosome biogenesis factors, an RNA chaperone and ribosomal proteins associate with the nascent pre-rRNA and work in concert to generate RNA folding, modifications, rearrangements and cleavage as well as targeted degradation of pre-ribosomal RNA by the RNA exosome. Core component of box C/D small nucleolar ribonucleoprotein (snoRNP) complexes that function in methylation of multiple sites on ribosomal RNAs (rRNAs) and messenger RNAs (mRNAs).</text>
</comment>
<dbReference type="Gene3D" id="1.10.287.4070">
    <property type="match status" value="1"/>
</dbReference>
<dbReference type="Pfam" id="PF08156">
    <property type="entry name" value="NOP5NT"/>
    <property type="match status" value="1"/>
</dbReference>
<evidence type="ECO:0000259" key="11">
    <source>
        <dbReference type="PROSITE" id="PS51358"/>
    </source>
</evidence>
<dbReference type="InterPro" id="IPR036070">
    <property type="entry name" value="Nop_dom_sf"/>
</dbReference>
<accession>A0A132AII9</accession>
<gene>
    <name evidence="12" type="ORF">QR98_0091780</name>
</gene>
<reference evidence="12 13" key="1">
    <citation type="journal article" date="2015" name="Parasit. Vectors">
        <title>Draft genome of the scabies mite.</title>
        <authorList>
            <person name="Rider S.D.Jr."/>
            <person name="Morgan M.S."/>
            <person name="Arlian L.G."/>
        </authorList>
    </citation>
    <scope>NUCLEOTIDE SEQUENCE [LARGE SCALE GENOMIC DNA]</scope>
    <source>
        <strain evidence="12">Arlian Lab</strain>
    </source>
</reference>
<keyword evidence="3" id="KW-0690">Ribosome biogenesis</keyword>
<keyword evidence="9" id="KW-0175">Coiled coil</keyword>
<dbReference type="Gene3D" id="1.10.246.90">
    <property type="entry name" value="Nop domain"/>
    <property type="match status" value="1"/>
</dbReference>
<dbReference type="Proteomes" id="UP000616769">
    <property type="component" value="Unassembled WGS sequence"/>
</dbReference>
<comment type="subcellular location">
    <subcellularLocation>
        <location evidence="1">Nucleus</location>
        <location evidence="1">Nucleolus</location>
    </subcellularLocation>
</comment>
<evidence type="ECO:0000313" key="12">
    <source>
        <dbReference type="EMBL" id="KPM10619.1"/>
    </source>
</evidence>
<dbReference type="InterPro" id="IPR002687">
    <property type="entry name" value="Nop_dom"/>
</dbReference>
<dbReference type="GO" id="GO:0031428">
    <property type="term" value="C:box C/D methylation guide snoRNP complex"/>
    <property type="evidence" value="ECO:0007669"/>
    <property type="project" value="InterPro"/>
</dbReference>
<protein>
    <recommendedName>
        <fullName evidence="5">Nucleolar protein 56</fullName>
    </recommendedName>
    <alternativeName>
        <fullName evidence="6">Nucleolar protein 5A</fullName>
    </alternativeName>
</protein>
<feature type="domain" description="Nop" evidence="11">
    <location>
        <begin position="331"/>
        <end position="449"/>
    </location>
</feature>
<dbReference type="InterPro" id="IPR012974">
    <property type="entry name" value="NOP58/56_N"/>
</dbReference>
<evidence type="ECO:0000256" key="2">
    <source>
        <dbReference type="ARBA" id="ARBA00009211"/>
    </source>
</evidence>
<dbReference type="InterPro" id="IPR042239">
    <property type="entry name" value="Nop_C"/>
</dbReference>
<comment type="subunit">
    <text evidence="8">Part of a large pre-ribosomal ribonucleoprotein (RNP) complex, that consists of at least 62 ribosomal proteins, 45 nonribosomal proteins and both pre-rRNA and mature rRNA species. Within this complex directly interacts with TCOF1 in an RNA-independent manner. Core component of box C/D small nucleolar ribonucleoprotein (snoRNP) particles; the core proteins SNU13, NOP56, NOP58 and FBL or FBLL1 assemble stepwise onto the snoRNA. Interacts with NOP1 and NOP58. Interacts with NUFIP1, RUVBL1 and RUVBL2; RUVBL1:RUVBL2 seem to bridge the association of NOP56 with NUFIP1. Part of the small subunit (SSU) processome, composed of more than 70 proteins and the RNA chaperone small nucleolar RNA (snoRNA) U3. Interacts with NOP2 and FBL.</text>
</comment>
<dbReference type="PANTHER" id="PTHR10894:SF0">
    <property type="entry name" value="NUCLEOLAR PROTEIN 56"/>
    <property type="match status" value="1"/>
</dbReference>
<feature type="compositionally biased region" description="Basic and acidic residues" evidence="10">
    <location>
        <begin position="514"/>
        <end position="527"/>
    </location>
</feature>
<feature type="region of interest" description="Disordered" evidence="10">
    <location>
        <begin position="514"/>
        <end position="550"/>
    </location>
</feature>
<dbReference type="GO" id="GO:0042254">
    <property type="term" value="P:ribosome biogenesis"/>
    <property type="evidence" value="ECO:0007669"/>
    <property type="project" value="UniProtKB-KW"/>
</dbReference>
<dbReference type="OrthoDB" id="6780543at2759"/>
<evidence type="ECO:0000256" key="4">
    <source>
        <dbReference type="ARBA" id="ARBA00023242"/>
    </source>
</evidence>
<dbReference type="FunFam" id="1.10.287.4070:FF:000002">
    <property type="entry name" value="Nucleolar protein 56"/>
    <property type="match status" value="1"/>
</dbReference>
<proteinExistence type="inferred from homology"/>
<dbReference type="EMBL" id="JXLN01015549">
    <property type="protein sequence ID" value="KPM10619.1"/>
    <property type="molecule type" value="Genomic_DNA"/>
</dbReference>
<comment type="similarity">
    <text evidence="2">Belongs to the NOP5/NOP56 family.</text>
</comment>
<dbReference type="AlphaFoldDB" id="A0A132AII9"/>
<evidence type="ECO:0000256" key="10">
    <source>
        <dbReference type="SAM" id="MobiDB-lite"/>
    </source>
</evidence>
<evidence type="ECO:0000256" key="7">
    <source>
        <dbReference type="ARBA" id="ARBA00053627"/>
    </source>
</evidence>
<evidence type="ECO:0000256" key="6">
    <source>
        <dbReference type="ARBA" id="ARBA00041388"/>
    </source>
</evidence>
<dbReference type="Pfam" id="PF01798">
    <property type="entry name" value="Nop"/>
    <property type="match status" value="1"/>
</dbReference>
<dbReference type="SMART" id="SM00931">
    <property type="entry name" value="NOSIC"/>
    <property type="match status" value="1"/>
</dbReference>
<evidence type="ECO:0000256" key="5">
    <source>
        <dbReference type="ARBA" id="ARBA00040742"/>
    </source>
</evidence>
<dbReference type="PROSITE" id="PS51358">
    <property type="entry name" value="NOP"/>
    <property type="match status" value="1"/>
</dbReference>
<evidence type="ECO:0000256" key="9">
    <source>
        <dbReference type="SAM" id="Coils"/>
    </source>
</evidence>
<organism evidence="12 13">
    <name type="scientific">Sarcoptes scabiei</name>
    <name type="common">Itch mite</name>
    <name type="synonym">Acarus scabiei</name>
    <dbReference type="NCBI Taxonomy" id="52283"/>
    <lineage>
        <taxon>Eukaryota</taxon>
        <taxon>Metazoa</taxon>
        <taxon>Ecdysozoa</taxon>
        <taxon>Arthropoda</taxon>
        <taxon>Chelicerata</taxon>
        <taxon>Arachnida</taxon>
        <taxon>Acari</taxon>
        <taxon>Acariformes</taxon>
        <taxon>Sarcoptiformes</taxon>
        <taxon>Astigmata</taxon>
        <taxon>Psoroptidia</taxon>
        <taxon>Sarcoptoidea</taxon>
        <taxon>Sarcoptidae</taxon>
        <taxon>Sarcoptinae</taxon>
        <taxon>Sarcoptes</taxon>
    </lineage>
</organism>
<evidence type="ECO:0000313" key="13">
    <source>
        <dbReference type="Proteomes" id="UP000616769"/>
    </source>
</evidence>
<keyword evidence="4" id="KW-0539">Nucleus</keyword>
<dbReference type="InterPro" id="IPR012976">
    <property type="entry name" value="NOSIC"/>
</dbReference>
<dbReference type="InterPro" id="IPR045056">
    <property type="entry name" value="Nop56/Nop58"/>
</dbReference>
<evidence type="ECO:0000256" key="8">
    <source>
        <dbReference type="ARBA" id="ARBA00064370"/>
    </source>
</evidence>
<evidence type="ECO:0000256" key="3">
    <source>
        <dbReference type="ARBA" id="ARBA00022517"/>
    </source>
</evidence>
<evidence type="ECO:0000256" key="1">
    <source>
        <dbReference type="ARBA" id="ARBA00004604"/>
    </source>
</evidence>
<dbReference type="VEuPathDB" id="VectorBase:SSCA002783"/>
<dbReference type="GO" id="GO:0032040">
    <property type="term" value="C:small-subunit processome"/>
    <property type="evidence" value="ECO:0007669"/>
    <property type="project" value="InterPro"/>
</dbReference>